<dbReference type="Proteomes" id="UP000018144">
    <property type="component" value="Unassembled WGS sequence"/>
</dbReference>
<proteinExistence type="predicted"/>
<dbReference type="OrthoDB" id="2548197at2759"/>
<name>U4LD15_PYROM</name>
<dbReference type="GO" id="GO:0016740">
    <property type="term" value="F:transferase activity"/>
    <property type="evidence" value="ECO:0007669"/>
    <property type="project" value="UniProtKB-KW"/>
</dbReference>
<keyword evidence="3" id="KW-0808">Transferase</keyword>
<dbReference type="PANTHER" id="PTHR42942">
    <property type="entry name" value="6-O-METHYLGUANINE DNA METHYLTRANSFERASE"/>
    <property type="match status" value="1"/>
</dbReference>
<evidence type="ECO:0000313" key="4">
    <source>
        <dbReference type="Proteomes" id="UP000018144"/>
    </source>
</evidence>
<organism evidence="3 4">
    <name type="scientific">Pyronema omphalodes (strain CBS 100304)</name>
    <name type="common">Pyronema confluens</name>
    <dbReference type="NCBI Taxonomy" id="1076935"/>
    <lineage>
        <taxon>Eukaryota</taxon>
        <taxon>Fungi</taxon>
        <taxon>Dikarya</taxon>
        <taxon>Ascomycota</taxon>
        <taxon>Pezizomycotina</taxon>
        <taxon>Pezizomycetes</taxon>
        <taxon>Pezizales</taxon>
        <taxon>Pyronemataceae</taxon>
        <taxon>Pyronema</taxon>
    </lineage>
</organism>
<dbReference type="Gene3D" id="1.10.10.10">
    <property type="entry name" value="Winged helix-like DNA-binding domain superfamily/Winged helix DNA-binding domain"/>
    <property type="match status" value="1"/>
</dbReference>
<dbReference type="InterPro" id="IPR036388">
    <property type="entry name" value="WH-like_DNA-bd_sf"/>
</dbReference>
<dbReference type="PANTHER" id="PTHR42942:SF1">
    <property type="entry name" value="ALKYLTRANSFERASE-LIKE PROTEIN 1"/>
    <property type="match status" value="1"/>
</dbReference>
<keyword evidence="4" id="KW-1185">Reference proteome</keyword>
<dbReference type="CDD" id="cd06445">
    <property type="entry name" value="ATase"/>
    <property type="match status" value="1"/>
</dbReference>
<feature type="domain" description="Methylated-DNA-[protein]-cysteine S-methyltransferase DNA binding" evidence="2">
    <location>
        <begin position="12"/>
        <end position="101"/>
    </location>
</feature>
<evidence type="ECO:0000256" key="1">
    <source>
        <dbReference type="ARBA" id="ARBA00022763"/>
    </source>
</evidence>
<dbReference type="OMA" id="DEAEWWF"/>
<protein>
    <submittedName>
        <fullName evidence="3">Similar to Alkyltransferase-like protein 1 acc. no. Q9UTN9</fullName>
    </submittedName>
</protein>
<dbReference type="InterPro" id="IPR014048">
    <property type="entry name" value="MethylDNA_cys_MeTrfase_DNA-bd"/>
</dbReference>
<dbReference type="SUPFAM" id="SSF46767">
    <property type="entry name" value="Methylated DNA-protein cysteine methyltransferase, C-terminal domain"/>
    <property type="match status" value="1"/>
</dbReference>
<dbReference type="GO" id="GO:0006281">
    <property type="term" value="P:DNA repair"/>
    <property type="evidence" value="ECO:0007669"/>
    <property type="project" value="InterPro"/>
</dbReference>
<sequence length="139" mass="15076">MPRSDEAQAFIWGVYMAVQEIPYGKVTSYGHIATLIGKPQCPRQVGQALKHLPPSSTADDNDFHTGNVPWQRVISSDGTIPVRDEPGAAARHAAVLRTEGVEVGTNTAGKFRVDFGAVGWFPKVLPSEEDEEEAEDEDG</sequence>
<dbReference type="EMBL" id="HF935354">
    <property type="protein sequence ID" value="CCX29768.1"/>
    <property type="molecule type" value="Genomic_DNA"/>
</dbReference>
<dbReference type="Pfam" id="PF01035">
    <property type="entry name" value="DNA_binding_1"/>
    <property type="match status" value="1"/>
</dbReference>
<accession>U4LD15</accession>
<dbReference type="InterPro" id="IPR036217">
    <property type="entry name" value="MethylDNA_cys_MeTrfase_DNAb"/>
</dbReference>
<gene>
    <name evidence="3" type="ORF">PCON_07094</name>
</gene>
<dbReference type="AlphaFoldDB" id="U4LD15"/>
<evidence type="ECO:0000259" key="2">
    <source>
        <dbReference type="Pfam" id="PF01035"/>
    </source>
</evidence>
<evidence type="ECO:0000313" key="3">
    <source>
        <dbReference type="EMBL" id="CCX29768.1"/>
    </source>
</evidence>
<dbReference type="eggNOG" id="KOG4062">
    <property type="taxonomic scope" value="Eukaryota"/>
</dbReference>
<keyword evidence="1" id="KW-0227">DNA damage</keyword>
<dbReference type="InterPro" id="IPR052520">
    <property type="entry name" value="ATL_DNA_repair"/>
</dbReference>
<reference evidence="3 4" key="1">
    <citation type="journal article" date="2013" name="PLoS Genet.">
        <title>The genome and development-dependent transcriptomes of Pyronema confluens: a window into fungal evolution.</title>
        <authorList>
            <person name="Traeger S."/>
            <person name="Altegoer F."/>
            <person name="Freitag M."/>
            <person name="Gabaldon T."/>
            <person name="Kempken F."/>
            <person name="Kumar A."/>
            <person name="Marcet-Houben M."/>
            <person name="Poggeler S."/>
            <person name="Stajich J.E."/>
            <person name="Nowrousian M."/>
        </authorList>
    </citation>
    <scope>NUCLEOTIDE SEQUENCE [LARGE SCALE GENOMIC DNA]</scope>
    <source>
        <strain evidence="4">CBS 100304</strain>
        <tissue evidence="3">Vegetative mycelium</tissue>
    </source>
</reference>